<dbReference type="AlphaFoldDB" id="A0A1J3IMQ7"/>
<gene>
    <name evidence="2" type="ORF">GA_TR22035_c0_g1_i1_g.72330</name>
    <name evidence="3" type="ORF">LE_TR18922_c1_g1_i1_g.60887</name>
    <name evidence="4" type="ORF">MP_TR19810_c0_g1_i1_g.56662</name>
</gene>
<dbReference type="EMBL" id="GEVM01024267">
    <property type="protein sequence ID" value="JAU81671.1"/>
    <property type="molecule type" value="Transcribed_RNA"/>
</dbReference>
<name>A0A1J3IMQ7_NOCCA</name>
<evidence type="ECO:0000313" key="4">
    <source>
        <dbReference type="EMBL" id="JAU81671.1"/>
    </source>
</evidence>
<sequence>MPRLSSVAGRRSTPVRERDSLDKSSETMCRLFPEPTTHSLRIRKTYVLWDISGFSIHEDFHPCSIREQIESGIKKEGYYGELSLWVYGAKNAWSTELDSIFWDSGFETQQYKGGISTRLHMLVADFLAMLFVLNYPSNVLLLSENKEEVERDPKFARLRKILEDNSFFVVSAHPETLIDSEAD</sequence>
<accession>A0A1J3IMQ7</accession>
<evidence type="ECO:0000256" key="1">
    <source>
        <dbReference type="SAM" id="MobiDB-lite"/>
    </source>
</evidence>
<reference evidence="4" key="1">
    <citation type="submission" date="2016-07" db="EMBL/GenBank/DDBJ databases">
        <title>De novo transcriptome assembly of four accessions of the metal hyperaccumulator plant Noccaea caerulescens.</title>
        <authorList>
            <person name="Blande D."/>
            <person name="Halimaa P."/>
            <person name="Tervahauta A.I."/>
            <person name="Aarts M.G."/>
            <person name="Karenlampi S.O."/>
        </authorList>
    </citation>
    <scope>NUCLEOTIDE SEQUENCE</scope>
</reference>
<dbReference type="EMBL" id="GEVI01021140">
    <property type="protein sequence ID" value="JAU11180.1"/>
    <property type="molecule type" value="Transcribed_RNA"/>
</dbReference>
<evidence type="ECO:0000313" key="3">
    <source>
        <dbReference type="EMBL" id="JAU61332.1"/>
    </source>
</evidence>
<proteinExistence type="predicted"/>
<protein>
    <recommendedName>
        <fullName evidence="5">NYN domain-containing protein</fullName>
    </recommendedName>
</protein>
<feature type="region of interest" description="Disordered" evidence="1">
    <location>
        <begin position="1"/>
        <end position="22"/>
    </location>
</feature>
<evidence type="ECO:0000313" key="2">
    <source>
        <dbReference type="EMBL" id="JAU11180.1"/>
    </source>
</evidence>
<dbReference type="EMBL" id="GEVL01016009">
    <property type="protein sequence ID" value="JAU61332.1"/>
    <property type="molecule type" value="Transcribed_RNA"/>
</dbReference>
<evidence type="ECO:0008006" key="5">
    <source>
        <dbReference type="Google" id="ProtNLM"/>
    </source>
</evidence>
<organism evidence="4">
    <name type="scientific">Noccaea caerulescens</name>
    <name type="common">Alpine penny-cress</name>
    <name type="synonym">Thlaspi caerulescens</name>
    <dbReference type="NCBI Taxonomy" id="107243"/>
    <lineage>
        <taxon>Eukaryota</taxon>
        <taxon>Viridiplantae</taxon>
        <taxon>Streptophyta</taxon>
        <taxon>Embryophyta</taxon>
        <taxon>Tracheophyta</taxon>
        <taxon>Spermatophyta</taxon>
        <taxon>Magnoliopsida</taxon>
        <taxon>eudicotyledons</taxon>
        <taxon>Gunneridae</taxon>
        <taxon>Pentapetalae</taxon>
        <taxon>rosids</taxon>
        <taxon>malvids</taxon>
        <taxon>Brassicales</taxon>
        <taxon>Brassicaceae</taxon>
        <taxon>Coluteocarpeae</taxon>
        <taxon>Noccaea</taxon>
    </lineage>
</organism>